<feature type="signal peptide" evidence="2">
    <location>
        <begin position="1"/>
        <end position="16"/>
    </location>
</feature>
<keyword evidence="2" id="KW-0732">Signal</keyword>
<organism evidence="3 4">
    <name type="scientific">Culter alburnus</name>
    <name type="common">Topmouth culter</name>
    <dbReference type="NCBI Taxonomy" id="194366"/>
    <lineage>
        <taxon>Eukaryota</taxon>
        <taxon>Metazoa</taxon>
        <taxon>Chordata</taxon>
        <taxon>Craniata</taxon>
        <taxon>Vertebrata</taxon>
        <taxon>Euteleostomi</taxon>
        <taxon>Actinopterygii</taxon>
        <taxon>Neopterygii</taxon>
        <taxon>Teleostei</taxon>
        <taxon>Ostariophysi</taxon>
        <taxon>Cypriniformes</taxon>
        <taxon>Xenocyprididae</taxon>
        <taxon>Xenocypridinae</taxon>
        <taxon>Culter</taxon>
    </lineage>
</organism>
<gene>
    <name evidence="3" type="ORF">ABG768_000834</name>
</gene>
<accession>A0AAW2B7P3</accession>
<dbReference type="EMBL" id="JAWDJR010000001">
    <property type="protein sequence ID" value="KAK9981281.1"/>
    <property type="molecule type" value="Genomic_DNA"/>
</dbReference>
<dbReference type="Proteomes" id="UP001479290">
    <property type="component" value="Unassembled WGS sequence"/>
</dbReference>
<evidence type="ECO:0008006" key="5">
    <source>
        <dbReference type="Google" id="ProtNLM"/>
    </source>
</evidence>
<keyword evidence="4" id="KW-1185">Reference proteome</keyword>
<protein>
    <recommendedName>
        <fullName evidence="5">Enamelin</fullName>
    </recommendedName>
</protein>
<evidence type="ECO:0000313" key="3">
    <source>
        <dbReference type="EMBL" id="KAK9981281.1"/>
    </source>
</evidence>
<reference evidence="3 4" key="1">
    <citation type="submission" date="2024-05" db="EMBL/GenBank/DDBJ databases">
        <title>A high-quality chromosomal-level genome assembly of Topmouth culter (Culter alburnus).</title>
        <authorList>
            <person name="Zhao H."/>
        </authorList>
    </citation>
    <scope>NUCLEOTIDE SEQUENCE [LARGE SCALE GENOMIC DNA]</scope>
    <source>
        <strain evidence="3">CATC2023</strain>
        <tissue evidence="3">Muscle</tissue>
    </source>
</reference>
<evidence type="ECO:0000313" key="4">
    <source>
        <dbReference type="Proteomes" id="UP001479290"/>
    </source>
</evidence>
<sequence length="236" mass="23970">MKAVALLMCLLGSSLAAPAPDSGSNEQAINSHANTALQLMELYRMLGQLRQQGFGVVPTGAQLPAVPAAPAAPVPVDTQPQVSPQGPQQGFFFNPALFAPRGDGSDEEEAPQFRGFYPPYGYQPAQPAAPLNSDEAEGAEEAEAEEGTEPEPTGTASPVDAAAVNEILPIDVAVDVPVEPSPEVIAAAAAAVDPALIPEAPAVAVEIDTTLVGPDVAAGAEQVLVAEAPDAALPVQ</sequence>
<comment type="caution">
    <text evidence="3">The sequence shown here is derived from an EMBL/GenBank/DDBJ whole genome shotgun (WGS) entry which is preliminary data.</text>
</comment>
<name>A0AAW2B7P3_CULAL</name>
<proteinExistence type="predicted"/>
<evidence type="ECO:0000256" key="1">
    <source>
        <dbReference type="SAM" id="MobiDB-lite"/>
    </source>
</evidence>
<feature type="chain" id="PRO_5043385451" description="Enamelin" evidence="2">
    <location>
        <begin position="17"/>
        <end position="236"/>
    </location>
</feature>
<dbReference type="AlphaFoldDB" id="A0AAW2B7P3"/>
<evidence type="ECO:0000256" key="2">
    <source>
        <dbReference type="SAM" id="SignalP"/>
    </source>
</evidence>
<feature type="region of interest" description="Disordered" evidence="1">
    <location>
        <begin position="124"/>
        <end position="157"/>
    </location>
</feature>
<feature type="compositionally biased region" description="Acidic residues" evidence="1">
    <location>
        <begin position="134"/>
        <end position="149"/>
    </location>
</feature>